<comment type="similarity">
    <text evidence="1">In the C-terminal section; belongs to the transposase 35 family.</text>
</comment>
<gene>
    <name evidence="9" type="ORF">AYP82_08885</name>
</gene>
<keyword evidence="2" id="KW-0815">Transposition</keyword>
<dbReference type="OMA" id="ECCHNAK"/>
<name>A0A1C2D230_9LACO</name>
<evidence type="ECO:0000256" key="2">
    <source>
        <dbReference type="ARBA" id="ARBA00022578"/>
    </source>
</evidence>
<reference evidence="9 10" key="1">
    <citation type="submission" date="2016-05" db="EMBL/GenBank/DDBJ databases">
        <authorList>
            <person name="Johnson T.J."/>
            <person name="Youmans B.P."/>
            <person name="Case K.A."/>
        </authorList>
    </citation>
    <scope>NUCLEOTIDE SEQUENCE [LARGE SCALE GENOMIC DNA]</scope>
    <source>
        <strain evidence="9 10">UMNLC6</strain>
    </source>
</reference>
<dbReference type="Pfam" id="PF07282">
    <property type="entry name" value="Cas12f1-like_TNB"/>
    <property type="match status" value="1"/>
</dbReference>
<dbReference type="EMBL" id="LYQW01000023">
    <property type="protein sequence ID" value="OXC22683.1"/>
    <property type="molecule type" value="Genomic_DNA"/>
</dbReference>
<feature type="compositionally biased region" description="Basic residues" evidence="6">
    <location>
        <begin position="377"/>
        <end position="388"/>
    </location>
</feature>
<keyword evidence="5" id="KW-0175">Coiled coil</keyword>
<evidence type="ECO:0000256" key="6">
    <source>
        <dbReference type="SAM" id="MobiDB-lite"/>
    </source>
</evidence>
<keyword evidence="4" id="KW-0233">DNA recombination</keyword>
<feature type="region of interest" description="Disordered" evidence="6">
    <location>
        <begin position="363"/>
        <end position="388"/>
    </location>
</feature>
<keyword evidence="3" id="KW-0238">DNA-binding</keyword>
<dbReference type="InterPro" id="IPR010095">
    <property type="entry name" value="Cas12f1-like_TNB"/>
</dbReference>
<dbReference type="NCBIfam" id="TIGR01766">
    <property type="entry name" value="IS200/IS605 family accessory protein TnpB-like domain"/>
    <property type="match status" value="1"/>
</dbReference>
<dbReference type="RefSeq" id="WP_013085970.1">
    <property type="nucleotide sequence ID" value="NZ_CP047142.1"/>
</dbReference>
<feature type="domain" description="Cas12f1-like TNB" evidence="8">
    <location>
        <begin position="336"/>
        <end position="414"/>
    </location>
</feature>
<proteinExistence type="inferred from homology"/>
<dbReference type="GO" id="GO:0003677">
    <property type="term" value="F:DNA binding"/>
    <property type="evidence" value="ECO:0007669"/>
    <property type="project" value="UniProtKB-KW"/>
</dbReference>
<dbReference type="InterPro" id="IPR001959">
    <property type="entry name" value="Transposase"/>
</dbReference>
<evidence type="ECO:0000259" key="8">
    <source>
        <dbReference type="Pfam" id="PF07282"/>
    </source>
</evidence>
<dbReference type="Proteomes" id="UP000198437">
    <property type="component" value="Unassembled WGS sequence"/>
</dbReference>
<evidence type="ECO:0000256" key="4">
    <source>
        <dbReference type="ARBA" id="ARBA00023172"/>
    </source>
</evidence>
<dbReference type="GO" id="GO:0006310">
    <property type="term" value="P:DNA recombination"/>
    <property type="evidence" value="ECO:0007669"/>
    <property type="project" value="UniProtKB-KW"/>
</dbReference>
<evidence type="ECO:0000313" key="10">
    <source>
        <dbReference type="Proteomes" id="UP000198437"/>
    </source>
</evidence>
<dbReference type="Pfam" id="PF01385">
    <property type="entry name" value="OrfB_IS605"/>
    <property type="match status" value="1"/>
</dbReference>
<evidence type="ECO:0000256" key="1">
    <source>
        <dbReference type="ARBA" id="ARBA00008761"/>
    </source>
</evidence>
<evidence type="ECO:0000259" key="7">
    <source>
        <dbReference type="Pfam" id="PF01385"/>
    </source>
</evidence>
<evidence type="ECO:0000256" key="3">
    <source>
        <dbReference type="ARBA" id="ARBA00023125"/>
    </source>
</evidence>
<organism evidence="9 10">
    <name type="scientific">Lactobacillus crispatus</name>
    <dbReference type="NCBI Taxonomy" id="47770"/>
    <lineage>
        <taxon>Bacteria</taxon>
        <taxon>Bacillati</taxon>
        <taxon>Bacillota</taxon>
        <taxon>Bacilli</taxon>
        <taxon>Lactobacillales</taxon>
        <taxon>Lactobacillaceae</taxon>
        <taxon>Lactobacillus</taxon>
    </lineage>
</organism>
<dbReference type="NCBIfam" id="NF040570">
    <property type="entry name" value="guided_TnpB"/>
    <property type="match status" value="1"/>
</dbReference>
<feature type="domain" description="Probable transposase IS891/IS1136/IS1341" evidence="7">
    <location>
        <begin position="183"/>
        <end position="313"/>
    </location>
</feature>
<comment type="caution">
    <text evidence="9">The sequence shown here is derived from an EMBL/GenBank/DDBJ whole genome shotgun (WGS) entry which is preliminary data.</text>
</comment>
<feature type="coiled-coil region" evidence="5">
    <location>
        <begin position="228"/>
        <end position="262"/>
    </location>
</feature>
<evidence type="ECO:0000256" key="5">
    <source>
        <dbReference type="SAM" id="Coils"/>
    </source>
</evidence>
<protein>
    <submittedName>
        <fullName evidence="9">Transposase</fullName>
    </submittedName>
</protein>
<dbReference type="AlphaFoldDB" id="A0A1C2D230"/>
<sequence length="442" mass="51231">MAKKNKQVPRNDLQYEQLASEYLIKANPKLDEYSLVAHNLYNRALFDLRQGFFKKRYIKGYSQLDQIFKERYQKRELMLYHSLGYVQSAQQTLREVTTVWQAFFKALKAYKANPSKFSGKPRLPRYLRDKRHTFFVTNQNAKVKDGYLIVPKLDLKLKLAPNIEKIGRVAFKPVANGYKVIVPYKANKEIKYLPDNGKYIGIDPGIDNAFACASNTGNRPLLINGRGIKSVNQYYNKKRAELRQLQARHHQLERIINTKQGKKVVYQDTQAMKKITAWRNDKIRQFAHKASKRIVDYALNCEANTIVIGKNKSWKRSSNMGKRNNQNFIGIPHQVMIDMIKYKANLAGITVIQTNESYTSQTSSLDHEQPCWENGNKSRKRQGKSPVNRRIKRGLFKANDDRLINADINGALQIIRKVFSNFQVNDEIAGVVLRPVKWSPKF</sequence>
<accession>A0A1C2D230</accession>
<dbReference type="GO" id="GO:0032196">
    <property type="term" value="P:transposition"/>
    <property type="evidence" value="ECO:0007669"/>
    <property type="project" value="UniProtKB-KW"/>
</dbReference>
<evidence type="ECO:0000313" key="9">
    <source>
        <dbReference type="EMBL" id="OXC22683.1"/>
    </source>
</evidence>